<reference evidence="1" key="2">
    <citation type="journal article" date="2015" name="Data Brief">
        <title>Shoot transcriptome of the giant reed, Arundo donax.</title>
        <authorList>
            <person name="Barrero R.A."/>
            <person name="Guerrero F.D."/>
            <person name="Moolhuijzen P."/>
            <person name="Goolsby J.A."/>
            <person name="Tidwell J."/>
            <person name="Bellgard S.E."/>
            <person name="Bellgard M.I."/>
        </authorList>
    </citation>
    <scope>NUCLEOTIDE SEQUENCE</scope>
    <source>
        <tissue evidence="1">Shoot tissue taken approximately 20 cm above the soil surface</tissue>
    </source>
</reference>
<dbReference type="AlphaFoldDB" id="A0A0A9G7L0"/>
<proteinExistence type="predicted"/>
<accession>A0A0A9G7L0</accession>
<sequence length="91" mass="10770">MPECYQSRLESRFGLCRRNPENPRWLFRSIQRLASARLRCPDGEMHDVRDRRAVVLFIPSRCFRCTLNCHFPGSFAPDGKNSFFFVPKLFD</sequence>
<reference evidence="1" key="1">
    <citation type="submission" date="2014-09" db="EMBL/GenBank/DDBJ databases">
        <authorList>
            <person name="Magalhaes I.L.F."/>
            <person name="Oliveira U."/>
            <person name="Santos F.R."/>
            <person name="Vidigal T.H.D.A."/>
            <person name="Brescovit A.D."/>
            <person name="Santos A.J."/>
        </authorList>
    </citation>
    <scope>NUCLEOTIDE SEQUENCE</scope>
    <source>
        <tissue evidence="1">Shoot tissue taken approximately 20 cm above the soil surface</tissue>
    </source>
</reference>
<protein>
    <submittedName>
        <fullName evidence="1">Uncharacterized protein</fullName>
    </submittedName>
</protein>
<dbReference type="EMBL" id="GBRH01181268">
    <property type="protein sequence ID" value="JAE16628.1"/>
    <property type="molecule type" value="Transcribed_RNA"/>
</dbReference>
<organism evidence="1">
    <name type="scientific">Arundo donax</name>
    <name type="common">Giant reed</name>
    <name type="synonym">Donax arundinaceus</name>
    <dbReference type="NCBI Taxonomy" id="35708"/>
    <lineage>
        <taxon>Eukaryota</taxon>
        <taxon>Viridiplantae</taxon>
        <taxon>Streptophyta</taxon>
        <taxon>Embryophyta</taxon>
        <taxon>Tracheophyta</taxon>
        <taxon>Spermatophyta</taxon>
        <taxon>Magnoliopsida</taxon>
        <taxon>Liliopsida</taxon>
        <taxon>Poales</taxon>
        <taxon>Poaceae</taxon>
        <taxon>PACMAD clade</taxon>
        <taxon>Arundinoideae</taxon>
        <taxon>Arundineae</taxon>
        <taxon>Arundo</taxon>
    </lineage>
</organism>
<name>A0A0A9G7L0_ARUDO</name>
<evidence type="ECO:0000313" key="1">
    <source>
        <dbReference type="EMBL" id="JAE16628.1"/>
    </source>
</evidence>